<dbReference type="HOGENOM" id="CLU_060488_0_0_2"/>
<dbReference type="PATRIC" id="fig|1110509.7.peg.259"/>
<dbReference type="InterPro" id="IPR005909">
    <property type="entry name" value="RaSEA"/>
</dbReference>
<dbReference type="SFLD" id="SFLDS00029">
    <property type="entry name" value="Radical_SAM"/>
    <property type="match status" value="1"/>
</dbReference>
<dbReference type="GeneID" id="12509396"/>
<dbReference type="STRING" id="1110509.Mhar_0227"/>
<dbReference type="SMART" id="SM00729">
    <property type="entry name" value="Elp3"/>
    <property type="match status" value="1"/>
</dbReference>
<dbReference type="CDD" id="cd01335">
    <property type="entry name" value="Radical_SAM"/>
    <property type="match status" value="1"/>
</dbReference>
<dbReference type="GO" id="GO:0003824">
    <property type="term" value="F:catalytic activity"/>
    <property type="evidence" value="ECO:0007669"/>
    <property type="project" value="InterPro"/>
</dbReference>
<dbReference type="InterPro" id="IPR007197">
    <property type="entry name" value="rSAM"/>
</dbReference>
<evidence type="ECO:0000259" key="1">
    <source>
        <dbReference type="SMART" id="SM00729"/>
    </source>
</evidence>
<dbReference type="AlphaFoldDB" id="G7WL63"/>
<protein>
    <recommendedName>
        <fullName evidence="1">Elp3/MiaA/NifB-like radical SAM core domain-containing protein</fullName>
    </recommendedName>
</protein>
<proteinExistence type="predicted"/>
<dbReference type="GO" id="GO:0051536">
    <property type="term" value="F:iron-sulfur cluster binding"/>
    <property type="evidence" value="ECO:0007669"/>
    <property type="project" value="InterPro"/>
</dbReference>
<dbReference type="EMBL" id="CP003117">
    <property type="protein sequence ID" value="AET63617.1"/>
    <property type="molecule type" value="Genomic_DNA"/>
</dbReference>
<sequence length="313" mass="33853">MAVWRSKDLLDGEAAGSLTIILRTRGCRWRRCTVCGYASEGAPATGDDLLVQFRAATKDLSPEDRVVKIYTSGSFFDPLEVPPPARVRILDGLAAAGVEKLIIESRPEYVTGEAVEESVARIRTEVAVGLETSNDLVRDRSISKGFSFEEFAAAAKVVHAAGGSVKTYLLLKPPFLSEGVAISDALRSARDALPSSDVISLNLCNIQKGTPLERIWMLGEYRPPWLWSAVTVLKGVKGVPILCDPVAAGTRRGPHNCGLCDEAVAKAIREHALTQDAGVFEDLDCRCRTAWEEVLALEDLAFGSPLGSDSRRL</sequence>
<dbReference type="SUPFAM" id="SSF102114">
    <property type="entry name" value="Radical SAM enzymes"/>
    <property type="match status" value="1"/>
</dbReference>
<dbReference type="InterPro" id="IPR058240">
    <property type="entry name" value="rSAM_sf"/>
</dbReference>
<dbReference type="Proteomes" id="UP000005877">
    <property type="component" value="Chromosome"/>
</dbReference>
<dbReference type="KEGG" id="mhi:Mhar_0227"/>
<dbReference type="PIRSF" id="PIRSF004954">
    <property type="entry name" value="Radical_SAM"/>
    <property type="match status" value="1"/>
</dbReference>
<evidence type="ECO:0000313" key="2">
    <source>
        <dbReference type="EMBL" id="AET63617.1"/>
    </source>
</evidence>
<feature type="domain" description="Elp3/MiaA/NifB-like radical SAM core" evidence="1">
    <location>
        <begin position="17"/>
        <end position="235"/>
    </location>
</feature>
<name>G7WL63_METH6</name>
<keyword evidence="3" id="KW-1185">Reference proteome</keyword>
<organism evidence="2 3">
    <name type="scientific">Methanothrix harundinacea (strain 6Ac)</name>
    <name type="common">Methanosaeta harundinacea</name>
    <dbReference type="NCBI Taxonomy" id="1110509"/>
    <lineage>
        <taxon>Archaea</taxon>
        <taxon>Methanobacteriati</taxon>
        <taxon>Methanobacteriota</taxon>
        <taxon>Stenosarchaea group</taxon>
        <taxon>Methanomicrobia</taxon>
        <taxon>Methanotrichales</taxon>
        <taxon>Methanotrichaceae</taxon>
        <taxon>Methanothrix</taxon>
    </lineage>
</organism>
<evidence type="ECO:0000313" key="3">
    <source>
        <dbReference type="Proteomes" id="UP000005877"/>
    </source>
</evidence>
<reference evidence="2 3" key="1">
    <citation type="journal article" date="2012" name="PLoS ONE">
        <title>The genome characteristics and predicted function of methyl-group oxidation pathway in the obligate aceticlastic methanogens, Methanosaeta spp.</title>
        <authorList>
            <person name="Zhu J."/>
            <person name="Zheng H."/>
            <person name="Ai G."/>
            <person name="Zhang G."/>
            <person name="Liu D."/>
            <person name="Liu X."/>
            <person name="Dong X."/>
        </authorList>
    </citation>
    <scope>NUCLEOTIDE SEQUENCE [LARGE SCALE GENOMIC DNA]</scope>
    <source>
        <strain evidence="2 3">6Ac</strain>
    </source>
</reference>
<dbReference type="InterPro" id="IPR006638">
    <property type="entry name" value="Elp3/MiaA/NifB-like_rSAM"/>
</dbReference>
<accession>G7WL63</accession>
<gene>
    <name evidence="2" type="ordered locus">Mhar_0227</name>
</gene>
<dbReference type="NCBIfam" id="TIGR01210">
    <property type="entry name" value="archaeosine biosynthesis radical SAM protein RaSEA"/>
    <property type="match status" value="1"/>
</dbReference>
<dbReference type="RefSeq" id="WP_014585805.1">
    <property type="nucleotide sequence ID" value="NC_017527.1"/>
</dbReference>